<feature type="compositionally biased region" description="Polar residues" evidence="1">
    <location>
        <begin position="561"/>
        <end position="575"/>
    </location>
</feature>
<name>A0ABR4DKA0_9PEZI</name>
<gene>
    <name evidence="2" type="ORF">VTJ83DRAFT_88</name>
</gene>
<comment type="caution">
    <text evidence="2">The sequence shown here is derived from an EMBL/GenBank/DDBJ whole genome shotgun (WGS) entry which is preliminary data.</text>
</comment>
<dbReference type="Proteomes" id="UP001600064">
    <property type="component" value="Unassembled WGS sequence"/>
</dbReference>
<evidence type="ECO:0000256" key="1">
    <source>
        <dbReference type="SAM" id="MobiDB-lite"/>
    </source>
</evidence>
<proteinExistence type="predicted"/>
<evidence type="ECO:0000313" key="2">
    <source>
        <dbReference type="EMBL" id="KAL2270717.1"/>
    </source>
</evidence>
<dbReference type="RefSeq" id="XP_070869441.1">
    <property type="nucleotide sequence ID" value="XM_071014571.1"/>
</dbReference>
<feature type="region of interest" description="Disordered" evidence="1">
    <location>
        <begin position="558"/>
        <end position="607"/>
    </location>
</feature>
<accession>A0ABR4DKA0</accession>
<dbReference type="EMBL" id="JAZGUE010000001">
    <property type="protein sequence ID" value="KAL2270717.1"/>
    <property type="molecule type" value="Genomic_DNA"/>
</dbReference>
<reference evidence="2 3" key="1">
    <citation type="journal article" date="2024" name="Commun. Biol.">
        <title>Comparative genomic analysis of thermophilic fungi reveals convergent evolutionary adaptations and gene losses.</title>
        <authorList>
            <person name="Steindorff A.S."/>
            <person name="Aguilar-Pontes M.V."/>
            <person name="Robinson A.J."/>
            <person name="Andreopoulos B."/>
            <person name="LaButti K."/>
            <person name="Kuo A."/>
            <person name="Mondo S."/>
            <person name="Riley R."/>
            <person name="Otillar R."/>
            <person name="Haridas S."/>
            <person name="Lipzen A."/>
            <person name="Grimwood J."/>
            <person name="Schmutz J."/>
            <person name="Clum A."/>
            <person name="Reid I.D."/>
            <person name="Moisan M.C."/>
            <person name="Butler G."/>
            <person name="Nguyen T.T.M."/>
            <person name="Dewar K."/>
            <person name="Conant G."/>
            <person name="Drula E."/>
            <person name="Henrissat B."/>
            <person name="Hansel C."/>
            <person name="Singer S."/>
            <person name="Hutchinson M.I."/>
            <person name="de Vries R.P."/>
            <person name="Natvig D.O."/>
            <person name="Powell A.J."/>
            <person name="Tsang A."/>
            <person name="Grigoriev I.V."/>
        </authorList>
    </citation>
    <scope>NUCLEOTIDE SEQUENCE [LARGE SCALE GENOMIC DNA]</scope>
    <source>
        <strain evidence="2 3">ATCC 22073</strain>
    </source>
</reference>
<keyword evidence="3" id="KW-1185">Reference proteome</keyword>
<feature type="region of interest" description="Disordered" evidence="1">
    <location>
        <begin position="45"/>
        <end position="66"/>
    </location>
</feature>
<evidence type="ECO:0000313" key="3">
    <source>
        <dbReference type="Proteomes" id="UP001600064"/>
    </source>
</evidence>
<dbReference type="GeneID" id="98129215"/>
<organism evidence="2 3">
    <name type="scientific">Remersonia thermophila</name>
    <dbReference type="NCBI Taxonomy" id="72144"/>
    <lineage>
        <taxon>Eukaryota</taxon>
        <taxon>Fungi</taxon>
        <taxon>Dikarya</taxon>
        <taxon>Ascomycota</taxon>
        <taxon>Pezizomycotina</taxon>
        <taxon>Sordariomycetes</taxon>
        <taxon>Sordariomycetidae</taxon>
        <taxon>Sordariales</taxon>
        <taxon>Sordariales incertae sedis</taxon>
        <taxon>Remersonia</taxon>
    </lineage>
</organism>
<protein>
    <submittedName>
        <fullName evidence="2">Uncharacterized protein</fullName>
    </submittedName>
</protein>
<sequence>MAWRGLVNGRHLACHRVMDPDSRVAAPLTPDAGCIIPAGPLPLRHPPVPRVQPIPRNDGEQPSRRRFKSLTPFDSLSPFPARHCLRVATAKTRGRPKRQPRAKVTFKEKDKVRQVRRQGACLRCVGSLRFRKCSLDNPCQPCLPSAVRGFERKVLSFCCCVRTRFADVNIFDTSIAIVSSGTGNSTGSIGAMQIENLMRRMAGLLARIATPASFDLTSGDPQAFNHAILTWLTDPTSHLPNGSIVGLCCSSLLGLQFQDNEPGAAAAEGLVEDLERFLLAASLVHAGWKDRQETRRNCGGGGGGGASREEDERVQTRELYAASHIGGSRLLRRLDRVLTPQFLARCGREQCQVLFLLVLGTAFGVGYASSGEVSRKLQERRRFDAAAAPWETTPWGAPPAAAGSLLSPELQRSPTLWLAMKEHLCQMLAHHLIFVGSMLGIKLDTTMERRIIETAAARWNKAEEFAWADAVGWHANRGMAPSAGPEGPADLPPWRRGAAFASASEPQWSSWAPTPTAAAPAAPMLVPIPYPEVRSFLPQIPGTWENPQSYYDMFKDDRKSTTASKEPTSRQSLPPTSQPPMGPGTWDQDPTEPTEPPRPRRQGKLRSMWVVRPVDAGPEHGLVNFHARLRGGMDMETLRAFV</sequence>